<dbReference type="RefSeq" id="WP_014043830.1">
    <property type="nucleotide sequence ID" value="NC_015952.1"/>
</dbReference>
<gene>
    <name evidence="2" type="ORF">Strvi_0119</name>
</gene>
<feature type="transmembrane region" description="Helical" evidence="1">
    <location>
        <begin position="12"/>
        <end position="40"/>
    </location>
</feature>
<evidence type="ECO:0000313" key="3">
    <source>
        <dbReference type="Proteomes" id="UP000008703"/>
    </source>
</evidence>
<keyword evidence="3" id="KW-1185">Reference proteome</keyword>
<dbReference type="HOGENOM" id="CLU_3206077_0_0_11"/>
<proteinExistence type="predicted"/>
<sequence length="45" mass="4945">MIDSPLCDVYTTYLAALIAAEHLLIFCRALLPLLCAALLLNRKLA</sequence>
<evidence type="ECO:0000256" key="1">
    <source>
        <dbReference type="SAM" id="Phobius"/>
    </source>
</evidence>
<keyword evidence="2" id="KW-0614">Plasmid</keyword>
<name>G2PHU4_STRV4</name>
<protein>
    <submittedName>
        <fullName evidence="2">Uncharacterized protein</fullName>
    </submittedName>
</protein>
<dbReference type="AlphaFoldDB" id="G2PHU4"/>
<keyword evidence="1" id="KW-0812">Transmembrane</keyword>
<reference evidence="2" key="1">
    <citation type="submission" date="2011-08" db="EMBL/GenBank/DDBJ databases">
        <title>Complete sequence of plasmid 2 of Streptomyces violaceusniger Tu 4113.</title>
        <authorList>
            <consortium name="US DOE Joint Genome Institute"/>
            <person name="Lucas S."/>
            <person name="Han J."/>
            <person name="Lapidus A."/>
            <person name="Cheng J.-F."/>
            <person name="Goodwin L."/>
            <person name="Pitluck S."/>
            <person name="Peters L."/>
            <person name="Ivanova N."/>
            <person name="Daligault H."/>
            <person name="Detter J.C."/>
            <person name="Han C."/>
            <person name="Tapia R."/>
            <person name="Land M."/>
            <person name="Hauser L."/>
            <person name="Kyrpides N."/>
            <person name="Ivanova N."/>
            <person name="Pagani I."/>
            <person name="Hagen A."/>
            <person name="Katz L."/>
            <person name="Fiedler H.-P."/>
            <person name="Keasling J."/>
            <person name="Fortman J."/>
            <person name="Woyke T."/>
        </authorList>
    </citation>
    <scope>NUCLEOTIDE SEQUENCE [LARGE SCALE GENOMIC DNA]</scope>
    <source>
        <strain evidence="2">Tu 4113</strain>
        <plasmid evidence="2">pSTRVI02</plasmid>
    </source>
</reference>
<dbReference type="EMBL" id="CP002996">
    <property type="protein sequence ID" value="AEM88895.1"/>
    <property type="molecule type" value="Genomic_DNA"/>
</dbReference>
<dbReference type="Proteomes" id="UP000008703">
    <property type="component" value="Plasmid pSTRVI02"/>
</dbReference>
<geneLocation type="plasmid" evidence="2 3">
    <name>pSTRVI02</name>
</geneLocation>
<keyword evidence="1" id="KW-1133">Transmembrane helix</keyword>
<keyword evidence="1" id="KW-0472">Membrane</keyword>
<organism evidence="2 3">
    <name type="scientific">Streptomyces violaceusniger (strain Tu 4113)</name>
    <dbReference type="NCBI Taxonomy" id="653045"/>
    <lineage>
        <taxon>Bacteria</taxon>
        <taxon>Bacillati</taxon>
        <taxon>Actinomycetota</taxon>
        <taxon>Actinomycetes</taxon>
        <taxon>Kitasatosporales</taxon>
        <taxon>Streptomycetaceae</taxon>
        <taxon>Streptomyces</taxon>
        <taxon>Streptomyces violaceusniger group</taxon>
    </lineage>
</organism>
<dbReference type="KEGG" id="svl:Strvi_0119"/>
<evidence type="ECO:0000313" key="2">
    <source>
        <dbReference type="EMBL" id="AEM88895.1"/>
    </source>
</evidence>
<accession>G2PHU4</accession>